<dbReference type="STRING" id="427683.A5481_10185"/>
<evidence type="ECO:0008006" key="12">
    <source>
        <dbReference type="Google" id="ProtNLM"/>
    </source>
</evidence>
<evidence type="ECO:0000256" key="5">
    <source>
        <dbReference type="ARBA" id="ARBA00022989"/>
    </source>
</evidence>
<proteinExistence type="inferred from homology"/>
<dbReference type="PANTHER" id="PTHR34582:SF6">
    <property type="entry name" value="UPF0702 TRANSMEMBRANE PROTEIN YCAP"/>
    <property type="match status" value="1"/>
</dbReference>
<keyword evidence="5 7" id="KW-1133">Transmembrane helix</keyword>
<dbReference type="Gene3D" id="3.30.240.20">
    <property type="entry name" value="bsu07140 like domains"/>
    <property type="match status" value="1"/>
</dbReference>
<dbReference type="PANTHER" id="PTHR34582">
    <property type="entry name" value="UPF0702 TRANSMEMBRANE PROTEIN YCAP"/>
    <property type="match status" value="1"/>
</dbReference>
<keyword evidence="6 7" id="KW-0472">Membrane</keyword>
<dbReference type="InterPro" id="IPR007353">
    <property type="entry name" value="DUF421"/>
</dbReference>
<dbReference type="InterPro" id="IPR048454">
    <property type="entry name" value="YetF_N"/>
</dbReference>
<evidence type="ECO:0000256" key="3">
    <source>
        <dbReference type="ARBA" id="ARBA00022475"/>
    </source>
</evidence>
<feature type="domain" description="YetF C-terminal" evidence="8">
    <location>
        <begin position="78"/>
        <end position="146"/>
    </location>
</feature>
<evidence type="ECO:0000256" key="1">
    <source>
        <dbReference type="ARBA" id="ARBA00004651"/>
    </source>
</evidence>
<feature type="transmembrane region" description="Helical" evidence="7">
    <location>
        <begin position="34"/>
        <end position="50"/>
    </location>
</feature>
<protein>
    <recommendedName>
        <fullName evidence="12">DUF421 domain-containing protein</fullName>
    </recommendedName>
</protein>
<evidence type="ECO:0000256" key="6">
    <source>
        <dbReference type="ARBA" id="ARBA00023136"/>
    </source>
</evidence>
<reference evidence="10 11" key="1">
    <citation type="submission" date="2016-04" db="EMBL/GenBank/DDBJ databases">
        <authorList>
            <person name="Evans L.H."/>
            <person name="Alamgir A."/>
            <person name="Owens N."/>
            <person name="Weber N.D."/>
            <person name="Virtaneva K."/>
            <person name="Barbian K."/>
            <person name="Babar A."/>
            <person name="Rosenke K."/>
        </authorList>
    </citation>
    <scope>NUCLEOTIDE SEQUENCE [LARGE SCALE GENOMIC DNA]</scope>
    <source>
        <strain evidence="10 11">PMB02</strain>
    </source>
</reference>
<dbReference type="RefSeq" id="WP_048436179.1">
    <property type="nucleotide sequence ID" value="NZ_LWHQ01000017.1"/>
</dbReference>
<dbReference type="Pfam" id="PF20730">
    <property type="entry name" value="YetF_N"/>
    <property type="match status" value="1"/>
</dbReference>
<feature type="transmembrane region" description="Helical" evidence="7">
    <location>
        <begin position="56"/>
        <end position="75"/>
    </location>
</feature>
<dbReference type="AlphaFoldDB" id="A0A179SFJ6"/>
<dbReference type="EMBL" id="LWHQ01000017">
    <property type="protein sequence ID" value="OAS25274.1"/>
    <property type="molecule type" value="Genomic_DNA"/>
</dbReference>
<dbReference type="Proteomes" id="UP000078316">
    <property type="component" value="Unassembled WGS sequence"/>
</dbReference>
<evidence type="ECO:0000256" key="4">
    <source>
        <dbReference type="ARBA" id="ARBA00022692"/>
    </source>
</evidence>
<comment type="caution">
    <text evidence="10">The sequence shown here is derived from an EMBL/GenBank/DDBJ whole genome shotgun (WGS) entry which is preliminary data.</text>
</comment>
<feature type="transmembrane region" description="Helical" evidence="7">
    <location>
        <begin position="6"/>
        <end position="22"/>
    </location>
</feature>
<name>A0A179SFJ6_9HYPH</name>
<evidence type="ECO:0000313" key="11">
    <source>
        <dbReference type="Proteomes" id="UP000078316"/>
    </source>
</evidence>
<evidence type="ECO:0000259" key="9">
    <source>
        <dbReference type="Pfam" id="PF20730"/>
    </source>
</evidence>
<organism evidence="10 11">
    <name type="scientific">Methylobacterium platani</name>
    <dbReference type="NCBI Taxonomy" id="427683"/>
    <lineage>
        <taxon>Bacteria</taxon>
        <taxon>Pseudomonadati</taxon>
        <taxon>Pseudomonadota</taxon>
        <taxon>Alphaproteobacteria</taxon>
        <taxon>Hyphomicrobiales</taxon>
        <taxon>Methylobacteriaceae</taxon>
        <taxon>Methylobacterium</taxon>
    </lineage>
</organism>
<comment type="similarity">
    <text evidence="2">Belongs to the UPF0702 family.</text>
</comment>
<keyword evidence="3" id="KW-1003">Cell membrane</keyword>
<dbReference type="Pfam" id="PF04239">
    <property type="entry name" value="DUF421"/>
    <property type="match status" value="1"/>
</dbReference>
<gene>
    <name evidence="10" type="ORF">A5481_10185</name>
</gene>
<comment type="subcellular location">
    <subcellularLocation>
        <location evidence="1">Cell membrane</location>
        <topology evidence="1">Multi-pass membrane protein</topology>
    </subcellularLocation>
</comment>
<sequence length="146" mass="16352">MNTVLKAAAAYVIVLFVIRLIGRRTASQQAPIDMVVLFLFGGLSVSAVLGDDRSFVGAMSALFTVGLMHVAVSWLKLRFVWFERIVDGTPIVVFRDGRWNETAMRRLRMQQADIRTAARQEKLDDLDRVAVAIVERDGTVSILEKE</sequence>
<evidence type="ECO:0000256" key="2">
    <source>
        <dbReference type="ARBA" id="ARBA00006448"/>
    </source>
</evidence>
<evidence type="ECO:0000256" key="7">
    <source>
        <dbReference type="SAM" id="Phobius"/>
    </source>
</evidence>
<keyword evidence="4 7" id="KW-0812">Transmembrane</keyword>
<dbReference type="GO" id="GO:0005886">
    <property type="term" value="C:plasma membrane"/>
    <property type="evidence" value="ECO:0007669"/>
    <property type="project" value="UniProtKB-SubCell"/>
</dbReference>
<accession>A0A179SFJ6</accession>
<evidence type="ECO:0000259" key="8">
    <source>
        <dbReference type="Pfam" id="PF04239"/>
    </source>
</evidence>
<evidence type="ECO:0000313" key="10">
    <source>
        <dbReference type="EMBL" id="OAS25274.1"/>
    </source>
</evidence>
<feature type="domain" description="YetF-like N-terminal transmembrane" evidence="9">
    <location>
        <begin position="2"/>
        <end position="74"/>
    </location>
</feature>
<dbReference type="InterPro" id="IPR023090">
    <property type="entry name" value="UPF0702_alpha/beta_dom_sf"/>
</dbReference>